<evidence type="ECO:0000256" key="1">
    <source>
        <dbReference type="ARBA" id="ARBA00005098"/>
    </source>
</evidence>
<comment type="catalytic activity">
    <reaction evidence="8 13">
        <text>L-arginine + H2O = urea + L-ornithine</text>
        <dbReference type="Rhea" id="RHEA:20569"/>
        <dbReference type="ChEBI" id="CHEBI:15377"/>
        <dbReference type="ChEBI" id="CHEBI:16199"/>
        <dbReference type="ChEBI" id="CHEBI:32682"/>
        <dbReference type="ChEBI" id="CHEBI:46911"/>
        <dbReference type="EC" id="3.5.3.1"/>
    </reaction>
</comment>
<reference evidence="16" key="1">
    <citation type="journal article" date="2018" name="Sci. Rep.">
        <title>Lignite coal burning seam in the remote Altai Mountains harbors a hydrogen-driven thermophilic microbial community.</title>
        <authorList>
            <person name="Kadnikov V.V."/>
            <person name="Mardanov A.V."/>
            <person name="Ivasenko D.A."/>
            <person name="Antsiferov D.V."/>
            <person name="Beletsky A.V."/>
            <person name="Karnachuk O.V."/>
            <person name="Ravin N.V."/>
        </authorList>
    </citation>
    <scope>NUCLEOTIDE SEQUENCE [LARGE SCALE GENOMIC DNA]</scope>
</reference>
<comment type="caution">
    <text evidence="15">The sequence shown here is derived from an EMBL/GenBank/DDBJ whole genome shotgun (WGS) entry which is preliminary data.</text>
</comment>
<dbReference type="GO" id="GO:0030145">
    <property type="term" value="F:manganese ion binding"/>
    <property type="evidence" value="ECO:0007669"/>
    <property type="project" value="TreeGrafter"/>
</dbReference>
<dbReference type="Pfam" id="PF00491">
    <property type="entry name" value="Arginase"/>
    <property type="match status" value="1"/>
</dbReference>
<evidence type="ECO:0000256" key="9">
    <source>
        <dbReference type="NCBIfam" id="TIGR01229"/>
    </source>
</evidence>
<dbReference type="InterPro" id="IPR014033">
    <property type="entry name" value="Arginase"/>
</dbReference>
<keyword evidence="4 13" id="KW-0056">Arginine metabolism</keyword>
<comment type="similarity">
    <text evidence="11 12">Belongs to the arginase family.</text>
</comment>
<feature type="binding site" evidence="10">
    <location>
        <position position="170"/>
    </location>
    <ligand>
        <name>Mn(2+)</name>
        <dbReference type="ChEBI" id="CHEBI:29035"/>
        <label>1</label>
    </ligand>
</feature>
<dbReference type="PROSITE" id="PS51409">
    <property type="entry name" value="ARGINASE_2"/>
    <property type="match status" value="1"/>
</dbReference>
<evidence type="ECO:0000256" key="5">
    <source>
        <dbReference type="ARBA" id="ARBA00022723"/>
    </source>
</evidence>
<sequence length="342" mass="37035">MEIAILGVPLDLGAGRRGVDMGPSAIRYAGLNEHLRAIGHAVHDLGNIPVALTQSARDQSLDASGEPRAHDDAEILSMHTSVDHDARHHSHHLSPPRTSDAGDRPSSNIKWLKEVREANISLYEKLLETISDDQFPLVLGGDHSIAIGSLAAHRRHKKRLGVIWFDAHGDVNTPETSPSGNIHGMPLAVALGYGEPSLTAIGDAPYVHPEDIALIGIRDLDPGEKIFLRKLGIRVFTMHDIDRHGMSRVMEEALDFVTRHTDGVHLSFDLDALDPLYAPGVGTPVAGGVSYREAHLAMEMLAEADVITSADFVEVNPILDVENRTARATVRLIGSLLGDTLF</sequence>
<dbReference type="CDD" id="cd09989">
    <property type="entry name" value="Arginase"/>
    <property type="match status" value="1"/>
</dbReference>
<dbReference type="GO" id="GO:0000050">
    <property type="term" value="P:urea cycle"/>
    <property type="evidence" value="ECO:0007669"/>
    <property type="project" value="UniProtKB-UniPathway"/>
</dbReference>
<dbReference type="UniPathway" id="UPA00158">
    <property type="reaction ID" value="UER00270"/>
</dbReference>
<dbReference type="InterPro" id="IPR023696">
    <property type="entry name" value="Ureohydrolase_dom_sf"/>
</dbReference>
<feature type="binding site" evidence="10">
    <location>
        <position position="166"/>
    </location>
    <ligand>
        <name>Mn(2+)</name>
        <dbReference type="ChEBI" id="CHEBI:29035"/>
        <label>1</label>
    </ligand>
</feature>
<feature type="binding site" evidence="10">
    <location>
        <position position="271"/>
    </location>
    <ligand>
        <name>Mn(2+)</name>
        <dbReference type="ChEBI" id="CHEBI:29035"/>
        <label>1</label>
    </ligand>
</feature>
<feature type="binding site" evidence="10">
    <location>
        <position position="143"/>
    </location>
    <ligand>
        <name>Mn(2+)</name>
        <dbReference type="ChEBI" id="CHEBI:29035"/>
        <label>1</label>
    </ligand>
</feature>
<keyword evidence="5 10" id="KW-0479">Metal-binding</keyword>
<evidence type="ECO:0000256" key="10">
    <source>
        <dbReference type="PIRSR" id="PIRSR036979-1"/>
    </source>
</evidence>
<dbReference type="Gene3D" id="3.40.800.10">
    <property type="entry name" value="Ureohydrolase domain"/>
    <property type="match status" value="1"/>
</dbReference>
<dbReference type="PRINTS" id="PR00116">
    <property type="entry name" value="ARGINASE"/>
</dbReference>
<dbReference type="FunFam" id="3.40.800.10:FF:000012">
    <property type="entry name" value="Arginase"/>
    <property type="match status" value="1"/>
</dbReference>
<dbReference type="PIRSF" id="PIRSF036979">
    <property type="entry name" value="Arginase"/>
    <property type="match status" value="1"/>
</dbReference>
<evidence type="ECO:0000256" key="6">
    <source>
        <dbReference type="ARBA" id="ARBA00022801"/>
    </source>
</evidence>
<protein>
    <recommendedName>
        <fullName evidence="3 9">Arginase</fullName>
        <ecNumber evidence="2 9">3.5.3.1</ecNumber>
    </recommendedName>
</protein>
<feature type="binding site" evidence="10">
    <location>
        <position position="269"/>
    </location>
    <ligand>
        <name>Mn(2+)</name>
        <dbReference type="ChEBI" id="CHEBI:29035"/>
        <label>1</label>
    </ligand>
</feature>
<feature type="region of interest" description="Disordered" evidence="14">
    <location>
        <begin position="83"/>
        <end position="106"/>
    </location>
</feature>
<evidence type="ECO:0000256" key="3">
    <source>
        <dbReference type="ARBA" id="ARBA00018123"/>
    </source>
</evidence>
<evidence type="ECO:0000256" key="7">
    <source>
        <dbReference type="ARBA" id="ARBA00023211"/>
    </source>
</evidence>
<dbReference type="EMBL" id="PEBX01000011">
    <property type="protein sequence ID" value="PTQ57207.1"/>
    <property type="molecule type" value="Genomic_DNA"/>
</dbReference>
<organism evidence="15 16">
    <name type="scientific">Candidatus Carbonibacillus altaicus</name>
    <dbReference type="NCBI Taxonomy" id="2163959"/>
    <lineage>
        <taxon>Bacteria</taxon>
        <taxon>Bacillati</taxon>
        <taxon>Bacillota</taxon>
        <taxon>Bacilli</taxon>
        <taxon>Bacillales</taxon>
        <taxon>Candidatus Carbonibacillus</taxon>
    </lineage>
</organism>
<name>A0A2R6Y3E8_9BACL</name>
<evidence type="ECO:0000313" key="16">
    <source>
        <dbReference type="Proteomes" id="UP000244338"/>
    </source>
</evidence>
<comment type="cofactor">
    <cofactor evidence="10 13">
        <name>Mn(2+)</name>
        <dbReference type="ChEBI" id="CHEBI:29035"/>
    </cofactor>
    <text evidence="10 13">Binds 2 manganese ions per subunit.</text>
</comment>
<evidence type="ECO:0000256" key="12">
    <source>
        <dbReference type="RuleBase" id="RU003684"/>
    </source>
</evidence>
<evidence type="ECO:0000256" key="14">
    <source>
        <dbReference type="SAM" id="MobiDB-lite"/>
    </source>
</evidence>
<accession>A0A2R6Y3E8</accession>
<keyword evidence="6 12" id="KW-0378">Hydrolase</keyword>
<evidence type="ECO:0000256" key="2">
    <source>
        <dbReference type="ARBA" id="ARBA00012168"/>
    </source>
</evidence>
<dbReference type="PANTHER" id="PTHR43782">
    <property type="entry name" value="ARGINASE"/>
    <property type="match status" value="1"/>
</dbReference>
<dbReference type="SUPFAM" id="SSF52768">
    <property type="entry name" value="Arginase/deacetylase"/>
    <property type="match status" value="1"/>
</dbReference>
<feature type="binding site" evidence="10">
    <location>
        <position position="168"/>
    </location>
    <ligand>
        <name>Mn(2+)</name>
        <dbReference type="ChEBI" id="CHEBI:29035"/>
        <label>1</label>
    </ligand>
</feature>
<dbReference type="PROSITE" id="PS01053">
    <property type="entry name" value="ARGINASE_1"/>
    <property type="match status" value="1"/>
</dbReference>
<evidence type="ECO:0000256" key="8">
    <source>
        <dbReference type="ARBA" id="ARBA00047391"/>
    </source>
</evidence>
<dbReference type="GO" id="GO:0005737">
    <property type="term" value="C:cytoplasm"/>
    <property type="evidence" value="ECO:0007669"/>
    <property type="project" value="TreeGrafter"/>
</dbReference>
<keyword evidence="7 10" id="KW-0464">Manganese</keyword>
<evidence type="ECO:0000313" key="15">
    <source>
        <dbReference type="EMBL" id="PTQ57207.1"/>
    </source>
</evidence>
<evidence type="ECO:0000256" key="4">
    <source>
        <dbReference type="ARBA" id="ARBA00022503"/>
    </source>
</evidence>
<dbReference type="GO" id="GO:0006525">
    <property type="term" value="P:arginine metabolic process"/>
    <property type="evidence" value="ECO:0007669"/>
    <property type="project" value="UniProtKB-KW"/>
</dbReference>
<dbReference type="GO" id="GO:0004053">
    <property type="term" value="F:arginase activity"/>
    <property type="evidence" value="ECO:0007669"/>
    <property type="project" value="UniProtKB-UniRule"/>
</dbReference>
<gene>
    <name evidence="15" type="ORF">BSOLF_2077</name>
</gene>
<dbReference type="EC" id="3.5.3.1" evidence="2 9"/>
<dbReference type="Proteomes" id="UP000244338">
    <property type="component" value="Unassembled WGS sequence"/>
</dbReference>
<comment type="pathway">
    <text evidence="1">Nitrogen metabolism; urea cycle; L-ornithine and urea from L-arginine: step 1/1.</text>
</comment>
<dbReference type="InterPro" id="IPR006035">
    <property type="entry name" value="Ureohydrolase"/>
</dbReference>
<evidence type="ECO:0000256" key="11">
    <source>
        <dbReference type="PROSITE-ProRule" id="PRU00742"/>
    </source>
</evidence>
<evidence type="ECO:0000256" key="13">
    <source>
        <dbReference type="RuleBase" id="RU361159"/>
    </source>
</evidence>
<dbReference type="PANTHER" id="PTHR43782:SF3">
    <property type="entry name" value="ARGINASE"/>
    <property type="match status" value="1"/>
</dbReference>
<dbReference type="NCBIfam" id="TIGR01229">
    <property type="entry name" value="rocF_arginase"/>
    <property type="match status" value="1"/>
</dbReference>
<proteinExistence type="inferred from homology"/>
<dbReference type="AlphaFoldDB" id="A0A2R6Y3E8"/>
<dbReference type="InterPro" id="IPR020855">
    <property type="entry name" value="Ureohydrolase_Mn_BS"/>
</dbReference>